<keyword evidence="5" id="KW-0547">Nucleotide-binding</keyword>
<evidence type="ECO:0000256" key="1">
    <source>
        <dbReference type="ARBA" id="ARBA00000085"/>
    </source>
</evidence>
<keyword evidence="3" id="KW-0597">Phosphoprotein</keyword>
<evidence type="ECO:0000256" key="8">
    <source>
        <dbReference type="ARBA" id="ARBA00023012"/>
    </source>
</evidence>
<keyword evidence="8" id="KW-0902">Two-component regulatory system</keyword>
<feature type="domain" description="Histidine kinase" evidence="9">
    <location>
        <begin position="150"/>
        <end position="361"/>
    </location>
</feature>
<comment type="caution">
    <text evidence="10">The sequence shown here is derived from an EMBL/GenBank/DDBJ whole genome shotgun (WGS) entry which is preliminary data.</text>
</comment>
<proteinExistence type="predicted"/>
<keyword evidence="11" id="KW-1185">Reference proteome</keyword>
<dbReference type="EC" id="2.7.13.3" evidence="2"/>
<dbReference type="PROSITE" id="PS50109">
    <property type="entry name" value="HIS_KIN"/>
    <property type="match status" value="1"/>
</dbReference>
<dbReference type="InterPro" id="IPR003594">
    <property type="entry name" value="HATPase_dom"/>
</dbReference>
<keyword evidence="7" id="KW-0067">ATP-binding</keyword>
<dbReference type="SMART" id="SM00387">
    <property type="entry name" value="HATPase_c"/>
    <property type="match status" value="1"/>
</dbReference>
<keyword evidence="6" id="KW-0418">Kinase</keyword>
<dbReference type="Gene3D" id="3.30.450.20">
    <property type="entry name" value="PAS domain"/>
    <property type="match status" value="1"/>
</dbReference>
<dbReference type="SUPFAM" id="SSF55874">
    <property type="entry name" value="ATPase domain of HSP90 chaperone/DNA topoisomerase II/histidine kinase"/>
    <property type="match status" value="1"/>
</dbReference>
<dbReference type="PANTHER" id="PTHR43065">
    <property type="entry name" value="SENSOR HISTIDINE KINASE"/>
    <property type="match status" value="1"/>
</dbReference>
<dbReference type="PANTHER" id="PTHR43065:SF10">
    <property type="entry name" value="PEROXIDE STRESS-ACTIVATED HISTIDINE KINASE MAK3"/>
    <property type="match status" value="1"/>
</dbReference>
<dbReference type="PRINTS" id="PR00344">
    <property type="entry name" value="BCTRLSENSOR"/>
</dbReference>
<evidence type="ECO:0000256" key="7">
    <source>
        <dbReference type="ARBA" id="ARBA00022840"/>
    </source>
</evidence>
<keyword evidence="4" id="KW-0808">Transferase</keyword>
<accession>A0ABS1JFD5</accession>
<dbReference type="SUPFAM" id="SSF47384">
    <property type="entry name" value="Homodimeric domain of signal transducing histidine kinase"/>
    <property type="match status" value="1"/>
</dbReference>
<reference evidence="10 11" key="1">
    <citation type="submission" date="2021-01" db="EMBL/GenBank/DDBJ databases">
        <title>Tumebacillus sp. strain ITR2 16S ribosomal RNA gene Genome sequencing and assembly.</title>
        <authorList>
            <person name="Kang M."/>
        </authorList>
    </citation>
    <scope>NUCLEOTIDE SEQUENCE [LARGE SCALE GENOMIC DNA]</scope>
    <source>
        <strain evidence="10 11">ITR2</strain>
    </source>
</reference>
<dbReference type="Gene3D" id="1.10.287.130">
    <property type="match status" value="1"/>
</dbReference>
<evidence type="ECO:0000256" key="3">
    <source>
        <dbReference type="ARBA" id="ARBA00022553"/>
    </source>
</evidence>
<organism evidence="10 11">
    <name type="scientific">Tumebacillus amylolyticus</name>
    <dbReference type="NCBI Taxonomy" id="2801339"/>
    <lineage>
        <taxon>Bacteria</taxon>
        <taxon>Bacillati</taxon>
        <taxon>Bacillota</taxon>
        <taxon>Bacilli</taxon>
        <taxon>Bacillales</taxon>
        <taxon>Alicyclobacillaceae</taxon>
        <taxon>Tumebacillus</taxon>
    </lineage>
</organism>
<dbReference type="InterPro" id="IPR000014">
    <property type="entry name" value="PAS"/>
</dbReference>
<dbReference type="InterPro" id="IPR004358">
    <property type="entry name" value="Sig_transdc_His_kin-like_C"/>
</dbReference>
<dbReference type="InterPro" id="IPR035965">
    <property type="entry name" value="PAS-like_dom_sf"/>
</dbReference>
<comment type="catalytic activity">
    <reaction evidence="1">
        <text>ATP + protein L-histidine = ADP + protein N-phospho-L-histidine.</text>
        <dbReference type="EC" id="2.7.13.3"/>
    </reaction>
</comment>
<dbReference type="InterPro" id="IPR036097">
    <property type="entry name" value="HisK_dim/P_sf"/>
</dbReference>
<gene>
    <name evidence="10" type="ORF">JJB07_20605</name>
</gene>
<protein>
    <recommendedName>
        <fullName evidence="2">histidine kinase</fullName>
        <ecNumber evidence="2">2.7.13.3</ecNumber>
    </recommendedName>
</protein>
<dbReference type="InterPro" id="IPR003661">
    <property type="entry name" value="HisK_dim/P_dom"/>
</dbReference>
<evidence type="ECO:0000256" key="4">
    <source>
        <dbReference type="ARBA" id="ARBA00022679"/>
    </source>
</evidence>
<dbReference type="InterPro" id="IPR005467">
    <property type="entry name" value="His_kinase_dom"/>
</dbReference>
<evidence type="ECO:0000259" key="9">
    <source>
        <dbReference type="PROSITE" id="PS50109"/>
    </source>
</evidence>
<dbReference type="Gene3D" id="3.30.565.10">
    <property type="entry name" value="Histidine kinase-like ATPase, C-terminal domain"/>
    <property type="match status" value="1"/>
</dbReference>
<dbReference type="InterPro" id="IPR036890">
    <property type="entry name" value="HATPase_C_sf"/>
</dbReference>
<dbReference type="CDD" id="cd00130">
    <property type="entry name" value="PAS"/>
    <property type="match status" value="1"/>
</dbReference>
<dbReference type="CDD" id="cd00082">
    <property type="entry name" value="HisKA"/>
    <property type="match status" value="1"/>
</dbReference>
<evidence type="ECO:0000256" key="2">
    <source>
        <dbReference type="ARBA" id="ARBA00012438"/>
    </source>
</evidence>
<evidence type="ECO:0000256" key="6">
    <source>
        <dbReference type="ARBA" id="ARBA00022777"/>
    </source>
</evidence>
<dbReference type="Pfam" id="PF02518">
    <property type="entry name" value="HATPase_c"/>
    <property type="match status" value="1"/>
</dbReference>
<dbReference type="SUPFAM" id="SSF55785">
    <property type="entry name" value="PYP-like sensor domain (PAS domain)"/>
    <property type="match status" value="1"/>
</dbReference>
<evidence type="ECO:0000313" key="10">
    <source>
        <dbReference type="EMBL" id="MBL0388996.1"/>
    </source>
</evidence>
<dbReference type="EMBL" id="JAEQNB010000008">
    <property type="protein sequence ID" value="MBL0388996.1"/>
    <property type="molecule type" value="Genomic_DNA"/>
</dbReference>
<evidence type="ECO:0000313" key="11">
    <source>
        <dbReference type="Proteomes" id="UP000602284"/>
    </source>
</evidence>
<sequence>MMTRQSSASGEQGLSLEGLAIEAYRDGVVALDLELNVLAANGAAVELLAGDAEGLVFPCELDSFVLPVSHEYDWLQEMVRERICYRNHVVRVMRNGKERTLLADSYFLRGSDGENAGLVLFLKDIGNLVSLERQVHHHEKLATVGKIAAGVAHEIRNPLTSIKGFLQMMRHELERQGMEKEHSYTTVMLSEIERVNGLVGELLLLSKPRELKMEDLEVEELITVISPLISSESILHNIEFSMQLEPVPPVYADRELLKQVLWNLIKNAIEAMSEMDGGKLIIRSSFQERDGLVRIDIRDSGPGIPHYMLDRIFDTFFTTKDTGTGLGLPICQRLVNDLGGKIQVTSKGYGTTVSVLLPGLAL</sequence>
<dbReference type="Pfam" id="PF00512">
    <property type="entry name" value="HisKA"/>
    <property type="match status" value="1"/>
</dbReference>
<evidence type="ECO:0000256" key="5">
    <source>
        <dbReference type="ARBA" id="ARBA00022741"/>
    </source>
</evidence>
<name>A0ABS1JFD5_9BACL</name>
<dbReference type="Proteomes" id="UP000602284">
    <property type="component" value="Unassembled WGS sequence"/>
</dbReference>
<dbReference type="SMART" id="SM00388">
    <property type="entry name" value="HisKA"/>
    <property type="match status" value="1"/>
</dbReference>